<name>A0ABV7MGT3_9HYPH</name>
<reference evidence="2" key="1">
    <citation type="journal article" date="2019" name="Int. J. Syst. Evol. Microbiol.">
        <title>The Global Catalogue of Microorganisms (GCM) 10K type strain sequencing project: providing services to taxonomists for standard genome sequencing and annotation.</title>
        <authorList>
            <consortium name="The Broad Institute Genomics Platform"/>
            <consortium name="The Broad Institute Genome Sequencing Center for Infectious Disease"/>
            <person name="Wu L."/>
            <person name="Ma J."/>
        </authorList>
    </citation>
    <scope>NUCLEOTIDE SEQUENCE [LARGE SCALE GENOMIC DNA]</scope>
    <source>
        <strain evidence="2">ICMP 19515</strain>
    </source>
</reference>
<proteinExistence type="predicted"/>
<gene>
    <name evidence="1" type="ORF">ACFOJ9_04020</name>
</gene>
<dbReference type="Proteomes" id="UP001595648">
    <property type="component" value="Unassembled WGS sequence"/>
</dbReference>
<dbReference type="RefSeq" id="WP_378920649.1">
    <property type="nucleotide sequence ID" value="NZ_JBHRVD010000001.1"/>
</dbReference>
<protein>
    <submittedName>
        <fullName evidence="1">Uncharacterized protein</fullName>
    </submittedName>
</protein>
<sequence length="108" mass="12094">MSGVLIELRRGGLYLSCEVYERFFAGLETVVLLRRKSDLVVLPVRHPAAGGYLLKRRNGVGDRVVFAPDFFREHGISDDADCKLEADWDAEQVALIASECFASTHFAY</sequence>
<comment type="caution">
    <text evidence="1">The sequence shown here is derived from an EMBL/GenBank/DDBJ whole genome shotgun (WGS) entry which is preliminary data.</text>
</comment>
<keyword evidence="2" id="KW-1185">Reference proteome</keyword>
<evidence type="ECO:0000313" key="2">
    <source>
        <dbReference type="Proteomes" id="UP001595648"/>
    </source>
</evidence>
<organism evidence="1 2">
    <name type="scientific">Mesorhizobium cantuariense</name>
    <dbReference type="NCBI Taxonomy" id="1300275"/>
    <lineage>
        <taxon>Bacteria</taxon>
        <taxon>Pseudomonadati</taxon>
        <taxon>Pseudomonadota</taxon>
        <taxon>Alphaproteobacteria</taxon>
        <taxon>Hyphomicrobiales</taxon>
        <taxon>Phyllobacteriaceae</taxon>
        <taxon>Mesorhizobium</taxon>
    </lineage>
</organism>
<accession>A0ABV7MGT3</accession>
<dbReference type="EMBL" id="JBHRVD010000001">
    <property type="protein sequence ID" value="MFC3320960.1"/>
    <property type="molecule type" value="Genomic_DNA"/>
</dbReference>
<evidence type="ECO:0000313" key="1">
    <source>
        <dbReference type="EMBL" id="MFC3320960.1"/>
    </source>
</evidence>